<evidence type="ECO:0000313" key="2">
    <source>
        <dbReference type="Proteomes" id="UP001178461"/>
    </source>
</evidence>
<reference evidence="1" key="1">
    <citation type="submission" date="2022-12" db="EMBL/GenBank/DDBJ databases">
        <authorList>
            <person name="Alioto T."/>
            <person name="Alioto T."/>
            <person name="Gomez Garrido J."/>
        </authorList>
    </citation>
    <scope>NUCLEOTIDE SEQUENCE</scope>
</reference>
<proteinExistence type="predicted"/>
<keyword evidence="2" id="KW-1185">Reference proteome</keyword>
<dbReference type="EMBL" id="OX395131">
    <property type="protein sequence ID" value="CAI5778211.1"/>
    <property type="molecule type" value="Genomic_DNA"/>
</dbReference>
<accession>A0AA35P799</accession>
<gene>
    <name evidence="1" type="ORF">PODLI_1B028260</name>
</gene>
<sequence length="62" mass="7297">MLRQEVSADIYALPEVLQKRKMLSPPTTHLNHKFFLKNKKVYGNLYNIVQEFSSVVLLDYVQ</sequence>
<dbReference type="AlphaFoldDB" id="A0AA35P799"/>
<evidence type="ECO:0000313" key="1">
    <source>
        <dbReference type="EMBL" id="CAI5778211.1"/>
    </source>
</evidence>
<organism evidence="1 2">
    <name type="scientific">Podarcis lilfordi</name>
    <name type="common">Lilford's wall lizard</name>
    <dbReference type="NCBI Taxonomy" id="74358"/>
    <lineage>
        <taxon>Eukaryota</taxon>
        <taxon>Metazoa</taxon>
        <taxon>Chordata</taxon>
        <taxon>Craniata</taxon>
        <taxon>Vertebrata</taxon>
        <taxon>Euteleostomi</taxon>
        <taxon>Lepidosauria</taxon>
        <taxon>Squamata</taxon>
        <taxon>Bifurcata</taxon>
        <taxon>Unidentata</taxon>
        <taxon>Episquamata</taxon>
        <taxon>Laterata</taxon>
        <taxon>Lacertibaenia</taxon>
        <taxon>Lacertidae</taxon>
        <taxon>Podarcis</taxon>
    </lineage>
</organism>
<protein>
    <submittedName>
        <fullName evidence="1">Uncharacterized protein</fullName>
    </submittedName>
</protein>
<name>A0AA35P799_9SAUR</name>
<dbReference type="Proteomes" id="UP001178461">
    <property type="component" value="Chromosome 6"/>
</dbReference>